<gene>
    <name evidence="2" type="ORF">GA0070564_1011303</name>
</gene>
<feature type="region of interest" description="Disordered" evidence="1">
    <location>
        <begin position="171"/>
        <end position="294"/>
    </location>
</feature>
<evidence type="ECO:0000313" key="3">
    <source>
        <dbReference type="Proteomes" id="UP000199504"/>
    </source>
</evidence>
<dbReference type="EMBL" id="FMCX01000001">
    <property type="protein sequence ID" value="SCE84966.1"/>
    <property type="molecule type" value="Genomic_DNA"/>
</dbReference>
<evidence type="ECO:0000256" key="1">
    <source>
        <dbReference type="SAM" id="MobiDB-lite"/>
    </source>
</evidence>
<reference evidence="3" key="1">
    <citation type="submission" date="2016-06" db="EMBL/GenBank/DDBJ databases">
        <authorList>
            <person name="Varghese N."/>
            <person name="Submissions Spin"/>
        </authorList>
    </citation>
    <scope>NUCLEOTIDE SEQUENCE [LARGE SCALE GENOMIC DNA]</scope>
    <source>
        <strain evidence="3">DSM 44830</strain>
    </source>
</reference>
<name>A0A1C4VLY6_9ACTN</name>
<sequence length="294" mass="30678">MGESGAGQQEPERTGQRAVGRDVEPDVLLDIPEVSVESIRLAVDRLDADVSLRTRLANLLQLDAGVRVHIEGVELDITGVHAEALLKVRLEKLVDILDRALTTIDRNPEIILALARTAELGVADATRAATRITDEAASVVGDPLGAIEGAADQAGRQFGSINRVTNEALRTQADVQSGPRPPEAPAGGLTTEPSAGPGAPVGPSPEPPAGLPPEEPAAPPEEQPRPAASEQEKEAGEPSAGPAEQAERGETGERGGGQLTSQAGESLRQAGRSVWEAIQGGIAQRRQGQQRPDR</sequence>
<organism evidence="2 3">
    <name type="scientific">Micromonospora mirobrigensis</name>
    <dbReference type="NCBI Taxonomy" id="262898"/>
    <lineage>
        <taxon>Bacteria</taxon>
        <taxon>Bacillati</taxon>
        <taxon>Actinomycetota</taxon>
        <taxon>Actinomycetes</taxon>
        <taxon>Micromonosporales</taxon>
        <taxon>Micromonosporaceae</taxon>
        <taxon>Micromonospora</taxon>
    </lineage>
</organism>
<protein>
    <submittedName>
        <fullName evidence="2">Uncharacterized protein</fullName>
    </submittedName>
</protein>
<feature type="compositionally biased region" description="Low complexity" evidence="1">
    <location>
        <begin position="277"/>
        <end position="294"/>
    </location>
</feature>
<proteinExistence type="predicted"/>
<dbReference type="RefSeq" id="WP_091603832.1">
    <property type="nucleotide sequence ID" value="NZ_FMCX01000001.1"/>
</dbReference>
<dbReference type="OrthoDB" id="6021932at2"/>
<dbReference type="STRING" id="262898.GA0070564_1011303"/>
<accession>A0A1C4VLY6</accession>
<keyword evidence="3" id="KW-1185">Reference proteome</keyword>
<feature type="compositionally biased region" description="Pro residues" evidence="1">
    <location>
        <begin position="200"/>
        <end position="221"/>
    </location>
</feature>
<dbReference type="Proteomes" id="UP000199504">
    <property type="component" value="Unassembled WGS sequence"/>
</dbReference>
<dbReference type="AlphaFoldDB" id="A0A1C4VLY6"/>
<evidence type="ECO:0000313" key="2">
    <source>
        <dbReference type="EMBL" id="SCE84966.1"/>
    </source>
</evidence>